<dbReference type="GO" id="GO:0071111">
    <property type="term" value="F:cyclic-guanylate-specific phosphodiesterase activity"/>
    <property type="evidence" value="ECO:0007669"/>
    <property type="project" value="InterPro"/>
</dbReference>
<feature type="transmembrane region" description="Helical" evidence="1">
    <location>
        <begin position="218"/>
        <end position="239"/>
    </location>
</feature>
<feature type="domain" description="EAL" evidence="2">
    <location>
        <begin position="471"/>
        <end position="706"/>
    </location>
</feature>
<feature type="transmembrane region" description="Helical" evidence="1">
    <location>
        <begin position="190"/>
        <end position="212"/>
    </location>
</feature>
<feature type="transmembrane region" description="Helical" evidence="1">
    <location>
        <begin position="128"/>
        <end position="147"/>
    </location>
</feature>
<keyword evidence="5" id="KW-1185">Reference proteome</keyword>
<dbReference type="EMBL" id="QGDD01000010">
    <property type="protein sequence ID" value="PWN01287.1"/>
    <property type="molecule type" value="Genomic_DNA"/>
</dbReference>
<feature type="domain" description="GGDEF" evidence="3">
    <location>
        <begin position="355"/>
        <end position="477"/>
    </location>
</feature>
<evidence type="ECO:0000256" key="1">
    <source>
        <dbReference type="SAM" id="Phobius"/>
    </source>
</evidence>
<keyword evidence="1" id="KW-1133">Transmembrane helix</keyword>
<feature type="transmembrane region" description="Helical" evidence="1">
    <location>
        <begin position="33"/>
        <end position="55"/>
    </location>
</feature>
<feature type="transmembrane region" description="Helical" evidence="1">
    <location>
        <begin position="95"/>
        <end position="116"/>
    </location>
</feature>
<dbReference type="InterPro" id="IPR050706">
    <property type="entry name" value="Cyclic-di-GMP_PDE-like"/>
</dbReference>
<organism evidence="4 5">
    <name type="scientific">Nocardioides silvaticus</name>
    <dbReference type="NCBI Taxonomy" id="2201891"/>
    <lineage>
        <taxon>Bacteria</taxon>
        <taxon>Bacillati</taxon>
        <taxon>Actinomycetota</taxon>
        <taxon>Actinomycetes</taxon>
        <taxon>Propionibacteriales</taxon>
        <taxon>Nocardioidaceae</taxon>
        <taxon>Nocardioides</taxon>
    </lineage>
</organism>
<dbReference type="SUPFAM" id="SSF55073">
    <property type="entry name" value="Nucleotide cyclase"/>
    <property type="match status" value="1"/>
</dbReference>
<dbReference type="Pfam" id="PF00563">
    <property type="entry name" value="EAL"/>
    <property type="match status" value="1"/>
</dbReference>
<dbReference type="InterPro" id="IPR029787">
    <property type="entry name" value="Nucleotide_cyclase"/>
</dbReference>
<dbReference type="Gene3D" id="3.20.20.450">
    <property type="entry name" value="EAL domain"/>
    <property type="match status" value="1"/>
</dbReference>
<dbReference type="InterPro" id="IPR001633">
    <property type="entry name" value="EAL_dom"/>
</dbReference>
<dbReference type="OrthoDB" id="23692at2"/>
<evidence type="ECO:0000259" key="3">
    <source>
        <dbReference type="PROSITE" id="PS50887"/>
    </source>
</evidence>
<evidence type="ECO:0000259" key="2">
    <source>
        <dbReference type="PROSITE" id="PS50883"/>
    </source>
</evidence>
<protein>
    <recommendedName>
        <fullName evidence="6">GGDEF-domain containing protein</fullName>
    </recommendedName>
</protein>
<dbReference type="Gene3D" id="3.30.70.270">
    <property type="match status" value="1"/>
</dbReference>
<feature type="transmembrane region" description="Helical" evidence="1">
    <location>
        <begin position="159"/>
        <end position="183"/>
    </location>
</feature>
<dbReference type="RefSeq" id="WP_109696792.1">
    <property type="nucleotide sequence ID" value="NZ_QGDD01000010.1"/>
</dbReference>
<name>A0A316TAL1_9ACTN</name>
<evidence type="ECO:0000313" key="4">
    <source>
        <dbReference type="EMBL" id="PWN01287.1"/>
    </source>
</evidence>
<dbReference type="Pfam" id="PF00990">
    <property type="entry name" value="GGDEF"/>
    <property type="match status" value="1"/>
</dbReference>
<feature type="transmembrane region" description="Helical" evidence="1">
    <location>
        <begin position="260"/>
        <end position="276"/>
    </location>
</feature>
<gene>
    <name evidence="4" type="ORF">DJ010_19185</name>
</gene>
<evidence type="ECO:0008006" key="6">
    <source>
        <dbReference type="Google" id="ProtNLM"/>
    </source>
</evidence>
<keyword evidence="1" id="KW-0472">Membrane</keyword>
<dbReference type="PROSITE" id="PS50887">
    <property type="entry name" value="GGDEF"/>
    <property type="match status" value="1"/>
</dbReference>
<reference evidence="4 5" key="1">
    <citation type="submission" date="2018-05" db="EMBL/GenBank/DDBJ databases">
        <title>Nocardioides silvaticus genome.</title>
        <authorList>
            <person name="Li C."/>
            <person name="Wang G."/>
        </authorList>
    </citation>
    <scope>NUCLEOTIDE SEQUENCE [LARGE SCALE GENOMIC DNA]</scope>
    <source>
        <strain evidence="4 5">CCTCC AB 2018079</strain>
    </source>
</reference>
<dbReference type="Proteomes" id="UP000245507">
    <property type="component" value="Unassembled WGS sequence"/>
</dbReference>
<accession>A0A316TAL1</accession>
<feature type="transmembrane region" description="Helical" evidence="1">
    <location>
        <begin position="9"/>
        <end position="27"/>
    </location>
</feature>
<proteinExistence type="predicted"/>
<evidence type="ECO:0000313" key="5">
    <source>
        <dbReference type="Proteomes" id="UP000245507"/>
    </source>
</evidence>
<keyword evidence="1" id="KW-0812">Transmembrane</keyword>
<dbReference type="PANTHER" id="PTHR33121:SF79">
    <property type="entry name" value="CYCLIC DI-GMP PHOSPHODIESTERASE PDED-RELATED"/>
    <property type="match status" value="1"/>
</dbReference>
<dbReference type="SUPFAM" id="SSF141868">
    <property type="entry name" value="EAL domain-like"/>
    <property type="match status" value="1"/>
</dbReference>
<feature type="transmembrane region" description="Helical" evidence="1">
    <location>
        <begin position="288"/>
        <end position="307"/>
    </location>
</feature>
<feature type="transmembrane region" description="Helical" evidence="1">
    <location>
        <begin position="62"/>
        <end position="83"/>
    </location>
</feature>
<dbReference type="NCBIfam" id="TIGR00254">
    <property type="entry name" value="GGDEF"/>
    <property type="match status" value="1"/>
</dbReference>
<dbReference type="AlphaFoldDB" id="A0A316TAL1"/>
<dbReference type="SMART" id="SM00267">
    <property type="entry name" value="GGDEF"/>
    <property type="match status" value="1"/>
</dbReference>
<dbReference type="InterPro" id="IPR035919">
    <property type="entry name" value="EAL_sf"/>
</dbReference>
<dbReference type="InterPro" id="IPR043128">
    <property type="entry name" value="Rev_trsase/Diguanyl_cyclase"/>
</dbReference>
<dbReference type="SMART" id="SM00052">
    <property type="entry name" value="EAL"/>
    <property type="match status" value="1"/>
</dbReference>
<dbReference type="InterPro" id="IPR000160">
    <property type="entry name" value="GGDEF_dom"/>
</dbReference>
<dbReference type="CDD" id="cd01948">
    <property type="entry name" value="EAL"/>
    <property type="match status" value="1"/>
</dbReference>
<dbReference type="PROSITE" id="PS50883">
    <property type="entry name" value="EAL"/>
    <property type="match status" value="1"/>
</dbReference>
<comment type="caution">
    <text evidence="4">The sequence shown here is derived from an EMBL/GenBank/DDBJ whole genome shotgun (WGS) entry which is preliminary data.</text>
</comment>
<sequence>MGDRPSARATYVAGGIGLALIVGYALVADRDVLGSVAYLVGAAYATVLGCVGAARLPSSQRLVWWGFAASLLLFLVGDVLWIVSDDVLHIDPFPSAADVAYLAFYVVLAVAVGALVRARRRGRDRAAFLDAAILATGVGVVAAVFLIEPAAEAAGTSTLTQVVAAAYPIGDLLVLAVVVRLFSVRIAGNLAFWALVGGIVILLVGDLGYVAAEVYGDVYPQWIDIGYLLSYLLLGLAALHPSARELCEPAPERSGSRFTATRLVVLCGALVLAPATDQAAHLAGVHHGSWVVLIGGCLSAVLVVLRLGDLLVESQRTAVQLAALARKDPLTGVPNRRTWDHELSRGCAIARADETPLSVAILDMDHFKRFNQEEGHLKGDLVLKETAAAWSHLLQGVGILARIGGERFAVLLPDLVASQSTAVLDPMRRAVTHDQTCSIGVATWDGRESPAELLARADRALYLAKHAGRNRVAVDDGVAPAVVDRLEPGDLLASLRSVYQPIVKLRSGEVVGHEALSRFDGVGAQEAFDRAARNGTSALLEAAAVRVALAGWDRDGLLALNASPAALTSPHLQEVLPADLTGLIIEITEQALDGNPVEVMMVVDDLRDRGALIAIDDYGAGFSNLARVLALRPDIVKLDISIIRGVHADATQQALVAAAVHYSKLTDGRVFAEGIETVEDRDCLVDLGVIFGQGNLLGLPEALAAH</sequence>
<dbReference type="CDD" id="cd01949">
    <property type="entry name" value="GGDEF"/>
    <property type="match status" value="1"/>
</dbReference>
<dbReference type="PANTHER" id="PTHR33121">
    <property type="entry name" value="CYCLIC DI-GMP PHOSPHODIESTERASE PDEF"/>
    <property type="match status" value="1"/>
</dbReference>